<evidence type="ECO:0000259" key="7">
    <source>
        <dbReference type="Pfam" id="PF07731"/>
    </source>
</evidence>
<dbReference type="PANTHER" id="PTHR11709">
    <property type="entry name" value="MULTI-COPPER OXIDASE"/>
    <property type="match status" value="1"/>
</dbReference>
<dbReference type="InterPro" id="IPR011706">
    <property type="entry name" value="Cu-oxidase_C"/>
</dbReference>
<dbReference type="CDD" id="cd13873">
    <property type="entry name" value="CuRO_2_AAO_like_2"/>
    <property type="match status" value="1"/>
</dbReference>
<organism evidence="9 10">
    <name type="scientific">Microdochium bolleyi</name>
    <dbReference type="NCBI Taxonomy" id="196109"/>
    <lineage>
        <taxon>Eukaryota</taxon>
        <taxon>Fungi</taxon>
        <taxon>Dikarya</taxon>
        <taxon>Ascomycota</taxon>
        <taxon>Pezizomycotina</taxon>
        <taxon>Sordariomycetes</taxon>
        <taxon>Xylariomycetidae</taxon>
        <taxon>Xylariales</taxon>
        <taxon>Microdochiaceae</taxon>
        <taxon>Microdochium</taxon>
    </lineage>
</organism>
<feature type="domain" description="Plastocyanin-like" evidence="8">
    <location>
        <begin position="49"/>
        <end position="164"/>
    </location>
</feature>
<dbReference type="PANTHER" id="PTHR11709:SF394">
    <property type="entry name" value="FI03373P-RELATED"/>
    <property type="match status" value="1"/>
</dbReference>
<feature type="domain" description="Plastocyanin-like" evidence="6">
    <location>
        <begin position="176"/>
        <end position="335"/>
    </location>
</feature>
<name>A0A136JCL5_9PEZI</name>
<evidence type="ECO:0000256" key="5">
    <source>
        <dbReference type="SAM" id="SignalP"/>
    </source>
</evidence>
<dbReference type="InterPro" id="IPR017762">
    <property type="entry name" value="Multicopper_oxidase_fun"/>
</dbReference>
<dbReference type="STRING" id="196109.A0A136JCL5"/>
<keyword evidence="5" id="KW-0732">Signal</keyword>
<dbReference type="InterPro" id="IPR011707">
    <property type="entry name" value="Cu-oxidase-like_N"/>
</dbReference>
<dbReference type="InterPro" id="IPR002355">
    <property type="entry name" value="Cu_oxidase_Cu_BS"/>
</dbReference>
<dbReference type="GO" id="GO:0016491">
    <property type="term" value="F:oxidoreductase activity"/>
    <property type="evidence" value="ECO:0007669"/>
    <property type="project" value="UniProtKB-KW"/>
</dbReference>
<evidence type="ECO:0000256" key="3">
    <source>
        <dbReference type="ARBA" id="ARBA00023002"/>
    </source>
</evidence>
<dbReference type="OrthoDB" id="2121828at2759"/>
<dbReference type="EMBL" id="KQ964247">
    <property type="protein sequence ID" value="KXJ94838.1"/>
    <property type="molecule type" value="Genomic_DNA"/>
</dbReference>
<dbReference type="InterPro" id="IPR035666">
    <property type="entry name" value="MCO_CuRO_3"/>
</dbReference>
<gene>
    <name evidence="9" type="ORF">Micbo1qcDRAFT_221305</name>
</gene>
<dbReference type="Proteomes" id="UP000070501">
    <property type="component" value="Unassembled WGS sequence"/>
</dbReference>
<dbReference type="GO" id="GO:0005507">
    <property type="term" value="F:copper ion binding"/>
    <property type="evidence" value="ECO:0007669"/>
    <property type="project" value="InterPro"/>
</dbReference>
<keyword evidence="10" id="KW-1185">Reference proteome</keyword>
<evidence type="ECO:0000256" key="1">
    <source>
        <dbReference type="ARBA" id="ARBA00010609"/>
    </source>
</evidence>
<evidence type="ECO:0000256" key="4">
    <source>
        <dbReference type="ARBA" id="ARBA00023008"/>
    </source>
</evidence>
<feature type="chain" id="PRO_5007293678" evidence="5">
    <location>
        <begin position="26"/>
        <end position="642"/>
    </location>
</feature>
<dbReference type="CDD" id="cd13895">
    <property type="entry name" value="CuRO_3_AAO_like_2"/>
    <property type="match status" value="1"/>
</dbReference>
<dbReference type="Gene3D" id="2.60.40.420">
    <property type="entry name" value="Cupredoxins - blue copper proteins"/>
    <property type="match status" value="3"/>
</dbReference>
<evidence type="ECO:0000259" key="8">
    <source>
        <dbReference type="Pfam" id="PF07732"/>
    </source>
</evidence>
<dbReference type="SUPFAM" id="SSF49503">
    <property type="entry name" value="Cupredoxins"/>
    <property type="match status" value="3"/>
</dbReference>
<dbReference type="PROSITE" id="PS00080">
    <property type="entry name" value="MULTICOPPER_OXIDASE2"/>
    <property type="match status" value="1"/>
</dbReference>
<dbReference type="AlphaFoldDB" id="A0A136JCL5"/>
<dbReference type="InterPro" id="IPR001117">
    <property type="entry name" value="Cu-oxidase_2nd"/>
</dbReference>
<dbReference type="InterPro" id="IPR033138">
    <property type="entry name" value="Cu_oxidase_CS"/>
</dbReference>
<comment type="similarity">
    <text evidence="1">Belongs to the multicopper oxidase family.</text>
</comment>
<evidence type="ECO:0000313" key="9">
    <source>
        <dbReference type="EMBL" id="KXJ94838.1"/>
    </source>
</evidence>
<feature type="signal peptide" evidence="5">
    <location>
        <begin position="1"/>
        <end position="25"/>
    </location>
</feature>
<evidence type="ECO:0000259" key="6">
    <source>
        <dbReference type="Pfam" id="PF00394"/>
    </source>
</evidence>
<keyword evidence="4" id="KW-0186">Copper</keyword>
<dbReference type="Pfam" id="PF07731">
    <property type="entry name" value="Cu-oxidase_2"/>
    <property type="match status" value="1"/>
</dbReference>
<dbReference type="Pfam" id="PF00394">
    <property type="entry name" value="Cu-oxidase"/>
    <property type="match status" value="1"/>
</dbReference>
<protein>
    <submittedName>
        <fullName evidence="9">L-ascorbate oxidase</fullName>
    </submittedName>
</protein>
<evidence type="ECO:0000256" key="2">
    <source>
        <dbReference type="ARBA" id="ARBA00022723"/>
    </source>
</evidence>
<feature type="domain" description="Plastocyanin-like" evidence="7">
    <location>
        <begin position="446"/>
        <end position="589"/>
    </location>
</feature>
<dbReference type="PROSITE" id="PS00079">
    <property type="entry name" value="MULTICOPPER_OXIDASE1"/>
    <property type="match status" value="1"/>
</dbReference>
<dbReference type="InParanoid" id="A0A136JCL5"/>
<evidence type="ECO:0000313" key="10">
    <source>
        <dbReference type="Proteomes" id="UP000070501"/>
    </source>
</evidence>
<proteinExistence type="inferred from homology"/>
<keyword evidence="2" id="KW-0479">Metal-binding</keyword>
<keyword evidence="3" id="KW-0560">Oxidoreductase</keyword>
<sequence length="642" mass="71469">MWATTWLRPALLAASLIAHSTPAHAAKHAVGAPERHGGSWQPEYVLVATAQNITINCESRYSVTFNNTSPGPVLRLQEGKTTWVRVWNRIPDNNVTVHWHGLSQRTAPFSDGVPTVSQWPIAPGQYFDYELHPEPGDAGTYFYHSHVGFQAVTARGLLIVDDEESPEDAPYQYDGDIPLVFGDYYPRNDSNVEKGLRANPFVWAGEPTAVILNDRTGNASIAAAKDDSCKPYVVSVEPGKTYRMRFVSEAALSFLMVGIEKHSELTIIEADGHYTKPANVSHVQLGSGQRFSALFRAKTREQIAADGLGGNYWIQYEARDRPSNPFGWAILHYKEQAECDDPAYSPVEANLPQTLPPYKQPITLPTNLTEYTEWLEYTLEPFHPDPSFPPLSEVTRTVYITVNQLVVDGFYNGTIQGGLQWYQNNLTYDDEDSSITHRTIPYLVQAYTTGATPDYAAAVANGGWDPATRAWPAQVGEVLDIVWLSNSGPTGGYDHHPMHAHGEHFWDLGSGNGTYDAAENERRHFAQGYVPARRDSTMLYRYAAKSATPFHTSGWRAWRIRVTEDNVGAWMMHCHVLGHMVMGMQTVWVFGNATQIHEHIPQPYVAGYLEYGGSAYGNDTYDPLVVPWFGGGGGRNAQQQES</sequence>
<dbReference type="Pfam" id="PF07732">
    <property type="entry name" value="Cu-oxidase_3"/>
    <property type="match status" value="1"/>
</dbReference>
<dbReference type="InterPro" id="IPR008972">
    <property type="entry name" value="Cupredoxin"/>
</dbReference>
<accession>A0A136JCL5</accession>
<reference evidence="10" key="1">
    <citation type="submission" date="2016-02" db="EMBL/GenBank/DDBJ databases">
        <title>Draft genome sequence of Microdochium bolleyi, a fungal endophyte of beachgrass.</title>
        <authorList>
            <consortium name="DOE Joint Genome Institute"/>
            <person name="David A.S."/>
            <person name="May G."/>
            <person name="Haridas S."/>
            <person name="Lim J."/>
            <person name="Wang M."/>
            <person name="Labutti K."/>
            <person name="Lipzen A."/>
            <person name="Barry K."/>
            <person name="Grigoriev I.V."/>
        </authorList>
    </citation>
    <scope>NUCLEOTIDE SEQUENCE [LARGE SCALE GENOMIC DNA]</scope>
    <source>
        <strain evidence="10">J235TASD1</strain>
    </source>
</reference>
<dbReference type="InterPro" id="IPR045087">
    <property type="entry name" value="Cu-oxidase_fam"/>
</dbReference>
<dbReference type="NCBIfam" id="TIGR03390">
    <property type="entry name" value="ascorbOXfungal"/>
    <property type="match status" value="1"/>
</dbReference>